<dbReference type="VEuPathDB" id="TriTrypDB:TCDM_06506"/>
<organism evidence="2 3">
    <name type="scientific">Trypanosoma cruzi</name>
    <dbReference type="NCBI Taxonomy" id="5693"/>
    <lineage>
        <taxon>Eukaryota</taxon>
        <taxon>Discoba</taxon>
        <taxon>Euglenozoa</taxon>
        <taxon>Kinetoplastea</taxon>
        <taxon>Metakinetoplastina</taxon>
        <taxon>Trypanosomatida</taxon>
        <taxon>Trypanosomatidae</taxon>
        <taxon>Trypanosoma</taxon>
        <taxon>Schizotrypanum</taxon>
    </lineage>
</organism>
<proteinExistence type="predicted"/>
<feature type="transmembrane region" description="Helical" evidence="1">
    <location>
        <begin position="20"/>
        <end position="39"/>
    </location>
</feature>
<protein>
    <submittedName>
        <fullName evidence="2">Uncharacterized protein</fullName>
    </submittedName>
</protein>
<evidence type="ECO:0000313" key="3">
    <source>
        <dbReference type="Proteomes" id="UP000246121"/>
    </source>
</evidence>
<comment type="caution">
    <text evidence="2">The sequence shown here is derived from an EMBL/GenBank/DDBJ whole genome shotgun (WGS) entry which is preliminary data.</text>
</comment>
<evidence type="ECO:0000313" key="2">
    <source>
        <dbReference type="EMBL" id="PWU95247.1"/>
    </source>
</evidence>
<reference evidence="2 3" key="1">
    <citation type="journal article" date="2018" name="Microb. Genom.">
        <title>Expanding an expanded genome: long-read sequencing of Trypanosoma cruzi.</title>
        <authorList>
            <person name="Berna L."/>
            <person name="Rodriguez M."/>
            <person name="Chiribao M.L."/>
            <person name="Parodi-Talice A."/>
            <person name="Pita S."/>
            <person name="Rijo G."/>
            <person name="Alvarez-Valin F."/>
            <person name="Robello C."/>
        </authorList>
    </citation>
    <scope>NUCLEOTIDE SEQUENCE [LARGE SCALE GENOMIC DNA]</scope>
    <source>
        <strain evidence="2 3">Dm28c</strain>
    </source>
</reference>
<name>A0A2V2VFH2_TRYCR</name>
<feature type="transmembrane region" description="Helical" evidence="1">
    <location>
        <begin position="51"/>
        <end position="81"/>
    </location>
</feature>
<dbReference type="AlphaFoldDB" id="A0A2V2VFH2"/>
<accession>A0A2V2VFH2</accession>
<dbReference type="VEuPathDB" id="TriTrypDB:ECC02_001694"/>
<keyword evidence="1" id="KW-0472">Membrane</keyword>
<dbReference type="VEuPathDB" id="TriTrypDB:TcBrA4_0129530"/>
<dbReference type="Proteomes" id="UP000246121">
    <property type="component" value="Unassembled WGS sequence"/>
</dbReference>
<dbReference type="VEuPathDB" id="TriTrypDB:Tc_MARK_3153"/>
<dbReference type="VEuPathDB" id="TriTrypDB:TcCL_NonESM07733"/>
<dbReference type="VEuPathDB" id="TriTrypDB:TcCLB.507257.30"/>
<dbReference type="VEuPathDB" id="TriTrypDB:C4B63_23g126"/>
<keyword evidence="1" id="KW-0812">Transmembrane</keyword>
<dbReference type="VEuPathDB" id="TriTrypDB:BCY84_15193"/>
<gene>
    <name evidence="2" type="ORF">C4B63_23g126</name>
</gene>
<dbReference type="VEuPathDB" id="TriTrypDB:C3747_13g135"/>
<dbReference type="VEuPathDB" id="TriTrypDB:TcCLB.510329.240"/>
<keyword evidence="1" id="KW-1133">Transmembrane helix</keyword>
<dbReference type="EMBL" id="PRFA01000023">
    <property type="protein sequence ID" value="PWU95247.1"/>
    <property type="molecule type" value="Genomic_DNA"/>
</dbReference>
<dbReference type="VEuPathDB" id="TriTrypDB:TcG_04060"/>
<dbReference type="VEuPathDB" id="TriTrypDB:C3747_328g14"/>
<sequence>METPIVFFNHRVNGETLQRFCLFVYLLVYVCVWGVFWYFRSFFLPGVLPLFFSFLCVFCVFYLHAISLSILFCYFCLFICFGGRLLEERGEGCVGSERGRKATMRRGFRAASMACAQPCQAVPLFSPFGENLHMWRFSALALHHQQQFRRLASLVAGGARDDKKTLVACSVVAHQRPVLASPTQVVDVTFCATGVNHALHRQFNAGKTLKGILRGCAEQNALGVAAASGQRYSAITDVYLYALPPQKPCPLHASKNLHSHPSHGTKPVDETYCVYPIESLKGAVFPCPECWRNLSTVAEMRRDDGEEGPLNLFVQAQNENSAMWSVSVARRCLMSSPIPAIVVTIVLPE</sequence>
<evidence type="ECO:0000256" key="1">
    <source>
        <dbReference type="SAM" id="Phobius"/>
    </source>
</evidence>